<protein>
    <submittedName>
        <fullName evidence="1">DUF1810 domain-containing protein</fullName>
    </submittedName>
</protein>
<dbReference type="SUPFAM" id="SSF140736">
    <property type="entry name" value="Rv1873-like"/>
    <property type="match status" value="1"/>
</dbReference>
<dbReference type="PIRSF" id="PIRSF008546">
    <property type="entry name" value="UCP008546"/>
    <property type="match status" value="1"/>
</dbReference>
<accession>A0ABY4GBT3</accession>
<keyword evidence="2" id="KW-1185">Reference proteome</keyword>
<dbReference type="Pfam" id="PF08837">
    <property type="entry name" value="DUF1810"/>
    <property type="match status" value="1"/>
</dbReference>
<dbReference type="InterPro" id="IPR036287">
    <property type="entry name" value="Rv1873-like_sf"/>
</dbReference>
<organism evidence="1 2">
    <name type="scientific">Hymenobacter volaticus</name>
    <dbReference type="NCBI Taxonomy" id="2932254"/>
    <lineage>
        <taxon>Bacteria</taxon>
        <taxon>Pseudomonadati</taxon>
        <taxon>Bacteroidota</taxon>
        <taxon>Cytophagia</taxon>
        <taxon>Cytophagales</taxon>
        <taxon>Hymenobacteraceae</taxon>
        <taxon>Hymenobacter</taxon>
    </lineage>
</organism>
<dbReference type="InterPro" id="IPR014937">
    <property type="entry name" value="DUF1810"/>
</dbReference>
<proteinExistence type="predicted"/>
<gene>
    <name evidence="1" type="ORF">MUN86_10260</name>
</gene>
<dbReference type="Gene3D" id="1.25.40.380">
    <property type="entry name" value="Protein of unknown function DUF1810"/>
    <property type="match status" value="1"/>
</dbReference>
<dbReference type="Proteomes" id="UP000830401">
    <property type="component" value="Chromosome"/>
</dbReference>
<evidence type="ECO:0000313" key="1">
    <source>
        <dbReference type="EMBL" id="UOQ68191.1"/>
    </source>
</evidence>
<evidence type="ECO:0000313" key="2">
    <source>
        <dbReference type="Proteomes" id="UP000830401"/>
    </source>
</evidence>
<dbReference type="EMBL" id="CP095061">
    <property type="protein sequence ID" value="UOQ68191.1"/>
    <property type="molecule type" value="Genomic_DNA"/>
</dbReference>
<reference evidence="1" key="1">
    <citation type="submission" date="2022-04" db="EMBL/GenBank/DDBJ databases">
        <title>Hymenobacter sp. isolated from the air.</title>
        <authorList>
            <person name="Won M."/>
            <person name="Lee C.-M."/>
            <person name="Woen H.-Y."/>
            <person name="Kwon S.-W."/>
        </authorList>
    </citation>
    <scope>NUCLEOTIDE SEQUENCE</scope>
    <source>
        <strain evidence="1">5420S-77</strain>
    </source>
</reference>
<dbReference type="RefSeq" id="WP_245124953.1">
    <property type="nucleotide sequence ID" value="NZ_CP095061.1"/>
</dbReference>
<name>A0ABY4GBT3_9BACT</name>
<sequence>MSNESSLQRFIEAQETSYTTALSEVKRGRKQTHWMWYIFPQLKGLGVSSTAQYYGLADATEAEQYAKHPVLGQRLLTLCEALLELQSSNATTIMGSPDDVKLKSSMTLFGSLPGANPVFQRVLDKFYQGAQDPNTLRLLSR</sequence>